<comment type="caution">
    <text evidence="1">The sequence shown here is derived from an EMBL/GenBank/DDBJ whole genome shotgun (WGS) entry which is preliminary data.</text>
</comment>
<evidence type="ECO:0000313" key="1">
    <source>
        <dbReference type="EMBL" id="GMN64010.1"/>
    </source>
</evidence>
<keyword evidence="2" id="KW-1185">Reference proteome</keyword>
<protein>
    <submittedName>
        <fullName evidence="1">Uncharacterized protein</fullName>
    </submittedName>
</protein>
<evidence type="ECO:0000313" key="2">
    <source>
        <dbReference type="Proteomes" id="UP001187192"/>
    </source>
</evidence>
<organism evidence="1 2">
    <name type="scientific">Ficus carica</name>
    <name type="common">Common fig</name>
    <dbReference type="NCBI Taxonomy" id="3494"/>
    <lineage>
        <taxon>Eukaryota</taxon>
        <taxon>Viridiplantae</taxon>
        <taxon>Streptophyta</taxon>
        <taxon>Embryophyta</taxon>
        <taxon>Tracheophyta</taxon>
        <taxon>Spermatophyta</taxon>
        <taxon>Magnoliopsida</taxon>
        <taxon>eudicotyledons</taxon>
        <taxon>Gunneridae</taxon>
        <taxon>Pentapetalae</taxon>
        <taxon>rosids</taxon>
        <taxon>fabids</taxon>
        <taxon>Rosales</taxon>
        <taxon>Moraceae</taxon>
        <taxon>Ficeae</taxon>
        <taxon>Ficus</taxon>
    </lineage>
</organism>
<dbReference type="Proteomes" id="UP001187192">
    <property type="component" value="Unassembled WGS sequence"/>
</dbReference>
<accession>A0AA88J787</accession>
<sequence length="156" mass="17666">MREKSGLNHVAALVEEIEHVIVGRKRYDLVHVIHGIENVSLGYVPIATAGDRRRRPIDEDRGLLGDEDRRFYQIRCETRFDIPSLVFVDSAIGIVRPRPRRPLEAGDVPPEPLFDYPITENIVGFGVGLPNHSQRCQYQRSIAGDVPLPVKSRSDF</sequence>
<dbReference type="EMBL" id="BTGU01000165">
    <property type="protein sequence ID" value="GMN64010.1"/>
    <property type="molecule type" value="Genomic_DNA"/>
</dbReference>
<proteinExistence type="predicted"/>
<gene>
    <name evidence="1" type="ORF">TIFTF001_033100</name>
</gene>
<name>A0AA88J787_FICCA</name>
<dbReference type="AlphaFoldDB" id="A0AA88J787"/>
<reference evidence="1" key="1">
    <citation type="submission" date="2023-07" db="EMBL/GenBank/DDBJ databases">
        <title>draft genome sequence of fig (Ficus carica).</title>
        <authorList>
            <person name="Takahashi T."/>
            <person name="Nishimura K."/>
        </authorList>
    </citation>
    <scope>NUCLEOTIDE SEQUENCE</scope>
</reference>